<reference evidence="2 3" key="1">
    <citation type="journal article" date="2010" name="Cell Res.">
        <title>Complete genome sequence of the rifamycin SV-producing Amycolatopsis mediterranei U32 revealed its genetic characteristics in phylogeny and metabolism.</title>
        <authorList>
            <person name="Zhao W."/>
            <person name="Zhong Y."/>
            <person name="Yuan H."/>
            <person name="Wang J."/>
            <person name="Zheng H."/>
            <person name="Wang Y."/>
            <person name="Cen X."/>
            <person name="Xu F."/>
            <person name="Bai J."/>
            <person name="Han X."/>
            <person name="Lu G."/>
            <person name="Zhu Y."/>
            <person name="Shao Z."/>
            <person name="Yan H."/>
            <person name="Li C."/>
            <person name="Peng N."/>
            <person name="Zhang Z."/>
            <person name="Zhang Y."/>
            <person name="Lin W."/>
            <person name="Fan Y."/>
            <person name="Qin Z."/>
            <person name="Hu Y."/>
            <person name="Zhu B."/>
            <person name="Wang S."/>
            <person name="Ding X."/>
            <person name="Zhao G.P."/>
        </authorList>
    </citation>
    <scope>NUCLEOTIDE SEQUENCE [LARGE SCALE GENOMIC DNA]</scope>
    <source>
        <strain evidence="3">U-32</strain>
    </source>
</reference>
<feature type="chain" id="PRO_5002607512" description="Peptidase inhibitor" evidence="1">
    <location>
        <begin position="32"/>
        <end position="143"/>
    </location>
</feature>
<dbReference type="Pfam" id="PF03995">
    <property type="entry name" value="Inhibitor_I36"/>
    <property type="match status" value="1"/>
</dbReference>
<evidence type="ECO:0000256" key="1">
    <source>
        <dbReference type="SAM" id="SignalP"/>
    </source>
</evidence>
<keyword evidence="1" id="KW-0732">Signal</keyword>
<dbReference type="PATRIC" id="fig|749927.5.peg.6261"/>
<dbReference type="Proteomes" id="UP000000328">
    <property type="component" value="Chromosome"/>
</dbReference>
<dbReference type="HOGENOM" id="CLU_1727440_0_0_11"/>
<dbReference type="GeneID" id="92873684"/>
<dbReference type="AlphaFoldDB" id="A0A0H3DAV8"/>
<sequence>MGTAGKRLVQATLAAAGAVALLATAAPAANAATARNGICERGEFCYYYGAGFKGSVSDFSGPVANYGSTQPGCYEFKTPGQPGYGQCIKNNARSAKNLTSIWVVKVYYNSNFGGPNHTYNPGGEGDLGSLAAENASHDYELVS</sequence>
<gene>
    <name evidence="2" type="ordered locus">AMED_6020</name>
</gene>
<dbReference type="EMBL" id="CP002000">
    <property type="protein sequence ID" value="ADJ47761.1"/>
    <property type="molecule type" value="Genomic_DNA"/>
</dbReference>
<protein>
    <recommendedName>
        <fullName evidence="4">Peptidase inhibitor</fullName>
    </recommendedName>
</protein>
<dbReference type="KEGG" id="amd:AMED_6020"/>
<dbReference type="RefSeq" id="WP_013227814.1">
    <property type="nucleotide sequence ID" value="NC_014318.1"/>
</dbReference>
<evidence type="ECO:0000313" key="2">
    <source>
        <dbReference type="EMBL" id="ADJ47761.1"/>
    </source>
</evidence>
<dbReference type="eggNOG" id="ENOG50336DU">
    <property type="taxonomic scope" value="Bacteria"/>
</dbReference>
<evidence type="ECO:0000313" key="3">
    <source>
        <dbReference type="Proteomes" id="UP000000328"/>
    </source>
</evidence>
<dbReference type="OrthoDB" id="2677885at2"/>
<evidence type="ECO:0008006" key="4">
    <source>
        <dbReference type="Google" id="ProtNLM"/>
    </source>
</evidence>
<organism evidence="2 3">
    <name type="scientific">Amycolatopsis mediterranei (strain U-32)</name>
    <dbReference type="NCBI Taxonomy" id="749927"/>
    <lineage>
        <taxon>Bacteria</taxon>
        <taxon>Bacillati</taxon>
        <taxon>Actinomycetota</taxon>
        <taxon>Actinomycetes</taxon>
        <taxon>Pseudonocardiales</taxon>
        <taxon>Pseudonocardiaceae</taxon>
        <taxon>Amycolatopsis</taxon>
    </lineage>
</organism>
<feature type="signal peptide" evidence="1">
    <location>
        <begin position="1"/>
        <end position="31"/>
    </location>
</feature>
<proteinExistence type="predicted"/>
<name>A0A0H3DAV8_AMYMU</name>
<accession>A0A0H3DAV8</accession>